<proteinExistence type="predicted"/>
<dbReference type="OMA" id="NCDEREI"/>
<dbReference type="OrthoDB" id="407275at2759"/>
<dbReference type="Gene3D" id="3.30.465.10">
    <property type="match status" value="1"/>
</dbReference>
<evidence type="ECO:0000313" key="3">
    <source>
        <dbReference type="Proteomes" id="UP000195402"/>
    </source>
</evidence>
<sequence>MHGIQIKFRSGGHDYEGLSYVSDVPFVIVDLFNLQSISVDAEDRNAWVQSGATIGELYYRIAEKSRTLGFPVGACPTVGVGGHFSGGGYGTMLRKYGLAADNVIDARIVNVYGRILNKESMGEDLFWAIRGGSGGSFGVVLSWKIRLVYVPPIVTVFMIDKTLEQGATELVHKWQEIAHKLPQELFIRVILNSLKTIRASFHVSWGREVASNCDEREIS</sequence>
<dbReference type="Pfam" id="PF01565">
    <property type="entry name" value="FAD_binding_4"/>
    <property type="match status" value="1"/>
</dbReference>
<dbReference type="SUPFAM" id="SSF56176">
    <property type="entry name" value="FAD-binding/transporter-associated domain-like"/>
    <property type="match status" value="1"/>
</dbReference>
<reference evidence="2 3" key="1">
    <citation type="journal article" date="2017" name="Mol. Plant">
        <title>The Genome of Medicinal Plant Macleaya cordata Provides New Insights into Benzylisoquinoline Alkaloids Metabolism.</title>
        <authorList>
            <person name="Liu X."/>
            <person name="Liu Y."/>
            <person name="Huang P."/>
            <person name="Ma Y."/>
            <person name="Qing Z."/>
            <person name="Tang Q."/>
            <person name="Cao H."/>
            <person name="Cheng P."/>
            <person name="Zheng Y."/>
            <person name="Yuan Z."/>
            <person name="Zhou Y."/>
            <person name="Liu J."/>
            <person name="Tang Z."/>
            <person name="Zhuo Y."/>
            <person name="Zhang Y."/>
            <person name="Yu L."/>
            <person name="Huang J."/>
            <person name="Yang P."/>
            <person name="Peng Q."/>
            <person name="Zhang J."/>
            <person name="Jiang W."/>
            <person name="Zhang Z."/>
            <person name="Lin K."/>
            <person name="Ro D.K."/>
            <person name="Chen X."/>
            <person name="Xiong X."/>
            <person name="Shang Y."/>
            <person name="Huang S."/>
            <person name="Zeng J."/>
        </authorList>
    </citation>
    <scope>NUCLEOTIDE SEQUENCE [LARGE SCALE GENOMIC DNA]</scope>
    <source>
        <strain evidence="3">cv. BLH2017</strain>
        <tissue evidence="2">Root</tissue>
    </source>
</reference>
<dbReference type="InterPro" id="IPR016166">
    <property type="entry name" value="FAD-bd_PCMH"/>
</dbReference>
<gene>
    <name evidence="2" type="ORF">BVC80_1611g5</name>
</gene>
<name>A0A200QE33_MACCD</name>
<protein>
    <submittedName>
        <fullName evidence="2">FAD linked oxidase</fullName>
    </submittedName>
</protein>
<dbReference type="GO" id="GO:0071949">
    <property type="term" value="F:FAD binding"/>
    <property type="evidence" value="ECO:0007669"/>
    <property type="project" value="InterPro"/>
</dbReference>
<dbReference type="InterPro" id="IPR036318">
    <property type="entry name" value="FAD-bd_PCMH-like_sf"/>
</dbReference>
<evidence type="ECO:0000313" key="2">
    <source>
        <dbReference type="EMBL" id="OVA08657.1"/>
    </source>
</evidence>
<comment type="caution">
    <text evidence="2">The sequence shown here is derived from an EMBL/GenBank/DDBJ whole genome shotgun (WGS) entry which is preliminary data.</text>
</comment>
<dbReference type="InterPro" id="IPR006094">
    <property type="entry name" value="Oxid_FAD_bind_N"/>
</dbReference>
<feature type="domain" description="FAD-binding PCMH-type" evidence="1">
    <location>
        <begin position="1"/>
        <end position="150"/>
    </location>
</feature>
<evidence type="ECO:0000259" key="1">
    <source>
        <dbReference type="PROSITE" id="PS51387"/>
    </source>
</evidence>
<dbReference type="Gene3D" id="3.40.462.20">
    <property type="match status" value="1"/>
</dbReference>
<dbReference type="PANTHER" id="PTHR32448">
    <property type="entry name" value="OS08G0158400 PROTEIN"/>
    <property type="match status" value="1"/>
</dbReference>
<organism evidence="2 3">
    <name type="scientific">Macleaya cordata</name>
    <name type="common">Five-seeded plume-poppy</name>
    <name type="synonym">Bocconia cordata</name>
    <dbReference type="NCBI Taxonomy" id="56857"/>
    <lineage>
        <taxon>Eukaryota</taxon>
        <taxon>Viridiplantae</taxon>
        <taxon>Streptophyta</taxon>
        <taxon>Embryophyta</taxon>
        <taxon>Tracheophyta</taxon>
        <taxon>Spermatophyta</taxon>
        <taxon>Magnoliopsida</taxon>
        <taxon>Ranunculales</taxon>
        <taxon>Papaveraceae</taxon>
        <taxon>Papaveroideae</taxon>
        <taxon>Macleaya</taxon>
    </lineage>
</organism>
<dbReference type="EMBL" id="MVGT01002309">
    <property type="protein sequence ID" value="OVA08657.1"/>
    <property type="molecule type" value="Genomic_DNA"/>
</dbReference>
<dbReference type="AlphaFoldDB" id="A0A200QE33"/>
<accession>A0A200QE33</accession>
<keyword evidence="3" id="KW-1185">Reference proteome</keyword>
<dbReference type="Proteomes" id="UP000195402">
    <property type="component" value="Unassembled WGS sequence"/>
</dbReference>
<dbReference type="PROSITE" id="PS51387">
    <property type="entry name" value="FAD_PCMH"/>
    <property type="match status" value="1"/>
</dbReference>
<dbReference type="InterPro" id="IPR016169">
    <property type="entry name" value="FAD-bd_PCMH_sub2"/>
</dbReference>
<dbReference type="STRING" id="56857.A0A200QE33"/>
<dbReference type="InParanoid" id="A0A200QE33"/>